<dbReference type="PANTHER" id="PTHR23081:SF36">
    <property type="entry name" value="RNA POLYMERASE II SUBUNIT A C-TERMINAL DOMAIN PHOSPHATASE"/>
    <property type="match status" value="1"/>
</dbReference>
<comment type="function">
    <text evidence="9">This promotes the activity of RNA polymerase II.</text>
</comment>
<comment type="subcellular location">
    <subcellularLocation>
        <location evidence="1 9">Nucleus</location>
    </subcellularLocation>
</comment>
<feature type="compositionally biased region" description="Low complexity" evidence="10">
    <location>
        <begin position="809"/>
        <end position="819"/>
    </location>
</feature>
<feature type="domain" description="BRCT" evidence="11">
    <location>
        <begin position="615"/>
        <end position="722"/>
    </location>
</feature>
<dbReference type="CDD" id="cd17729">
    <property type="entry name" value="BRCT_CTDP1"/>
    <property type="match status" value="1"/>
</dbReference>
<dbReference type="EC" id="3.1.3.16" evidence="2 9"/>
<keyword evidence="13" id="KW-1185">Reference proteome</keyword>
<dbReference type="InterPro" id="IPR011947">
    <property type="entry name" value="FCP1_euk"/>
</dbReference>
<dbReference type="KEGG" id="hazt:108681258"/>
<feature type="compositionally biased region" description="Basic and acidic residues" evidence="10">
    <location>
        <begin position="505"/>
        <end position="518"/>
    </location>
</feature>
<dbReference type="CDD" id="cd07521">
    <property type="entry name" value="HAD_FCP1-like"/>
    <property type="match status" value="1"/>
</dbReference>
<dbReference type="InterPro" id="IPR023214">
    <property type="entry name" value="HAD_sf"/>
</dbReference>
<dbReference type="CTD" id="2221"/>
<feature type="compositionally biased region" description="Basic and acidic residues" evidence="10">
    <location>
        <begin position="370"/>
        <end position="379"/>
    </location>
</feature>
<feature type="compositionally biased region" description="Low complexity" evidence="10">
    <location>
        <begin position="775"/>
        <end position="790"/>
    </location>
</feature>
<gene>
    <name evidence="14" type="primary">LOC108681258</name>
</gene>
<evidence type="ECO:0000256" key="3">
    <source>
        <dbReference type="ARBA" id="ARBA00022801"/>
    </source>
</evidence>
<dbReference type="GeneID" id="108681258"/>
<dbReference type="SUPFAM" id="SSF52113">
    <property type="entry name" value="BRCT domain"/>
    <property type="match status" value="1"/>
</dbReference>
<dbReference type="GO" id="GO:0005634">
    <property type="term" value="C:nucleus"/>
    <property type="evidence" value="ECO:0007669"/>
    <property type="project" value="UniProtKB-SubCell"/>
</dbReference>
<feature type="compositionally biased region" description="Basic and acidic residues" evidence="10">
    <location>
        <begin position="897"/>
        <end position="910"/>
    </location>
</feature>
<dbReference type="InterPro" id="IPR004274">
    <property type="entry name" value="FCP1_dom"/>
</dbReference>
<dbReference type="Gene3D" id="3.40.50.1000">
    <property type="entry name" value="HAD superfamily/HAD-like"/>
    <property type="match status" value="1"/>
</dbReference>
<feature type="compositionally biased region" description="Acidic residues" evidence="10">
    <location>
        <begin position="849"/>
        <end position="858"/>
    </location>
</feature>
<dbReference type="AlphaFoldDB" id="A0A8B7PHY0"/>
<evidence type="ECO:0000256" key="6">
    <source>
        <dbReference type="ARBA" id="ARBA00040602"/>
    </source>
</evidence>
<evidence type="ECO:0000256" key="7">
    <source>
        <dbReference type="ARBA" id="ARBA00047761"/>
    </source>
</evidence>
<proteinExistence type="predicted"/>
<evidence type="ECO:0000256" key="1">
    <source>
        <dbReference type="ARBA" id="ARBA00004123"/>
    </source>
</evidence>
<evidence type="ECO:0000256" key="8">
    <source>
        <dbReference type="ARBA" id="ARBA00048336"/>
    </source>
</evidence>
<dbReference type="SMART" id="SM00292">
    <property type="entry name" value="BRCT"/>
    <property type="match status" value="1"/>
</dbReference>
<evidence type="ECO:0000256" key="2">
    <source>
        <dbReference type="ARBA" id="ARBA00013081"/>
    </source>
</evidence>
<feature type="domain" description="FCP1 homology" evidence="12">
    <location>
        <begin position="174"/>
        <end position="337"/>
    </location>
</feature>
<dbReference type="Gene3D" id="3.40.50.10190">
    <property type="entry name" value="BRCT domain"/>
    <property type="match status" value="1"/>
</dbReference>
<feature type="compositionally biased region" description="Low complexity" evidence="10">
    <location>
        <begin position="879"/>
        <end position="888"/>
    </location>
</feature>
<feature type="compositionally biased region" description="Basic and acidic residues" evidence="10">
    <location>
        <begin position="343"/>
        <end position="355"/>
    </location>
</feature>
<dbReference type="PROSITE" id="PS50969">
    <property type="entry name" value="FCP1"/>
    <property type="match status" value="1"/>
</dbReference>
<dbReference type="SUPFAM" id="SSF56784">
    <property type="entry name" value="HAD-like"/>
    <property type="match status" value="1"/>
</dbReference>
<dbReference type="FunFam" id="3.40.50.10190:FF:000007">
    <property type="entry name" value="RNA polymerase II subunit A C-terminal domain phosphatase"/>
    <property type="match status" value="1"/>
</dbReference>
<organism evidence="13 14">
    <name type="scientific">Hyalella azteca</name>
    <name type="common">Amphipod</name>
    <dbReference type="NCBI Taxonomy" id="294128"/>
    <lineage>
        <taxon>Eukaryota</taxon>
        <taxon>Metazoa</taxon>
        <taxon>Ecdysozoa</taxon>
        <taxon>Arthropoda</taxon>
        <taxon>Crustacea</taxon>
        <taxon>Multicrustacea</taxon>
        <taxon>Malacostraca</taxon>
        <taxon>Eumalacostraca</taxon>
        <taxon>Peracarida</taxon>
        <taxon>Amphipoda</taxon>
        <taxon>Senticaudata</taxon>
        <taxon>Talitrida</taxon>
        <taxon>Talitroidea</taxon>
        <taxon>Hyalellidae</taxon>
        <taxon>Hyalella</taxon>
    </lineage>
</organism>
<dbReference type="InterPro" id="IPR036420">
    <property type="entry name" value="BRCT_dom_sf"/>
</dbReference>
<dbReference type="Pfam" id="PF00533">
    <property type="entry name" value="BRCT"/>
    <property type="match status" value="1"/>
</dbReference>
<dbReference type="GO" id="GO:0008420">
    <property type="term" value="F:RNA polymerase II CTD heptapeptide repeat phosphatase activity"/>
    <property type="evidence" value="ECO:0007669"/>
    <property type="project" value="UniProtKB-UniRule"/>
</dbReference>
<dbReference type="Gene3D" id="1.10.287.10">
    <property type="entry name" value="S15/NS1, RNA-binding"/>
    <property type="match status" value="1"/>
</dbReference>
<dbReference type="InterPro" id="IPR036412">
    <property type="entry name" value="HAD-like_sf"/>
</dbReference>
<protein>
    <recommendedName>
        <fullName evidence="6 9">RNA polymerase II subunit A C-terminal domain phosphatase</fullName>
        <ecNumber evidence="2 9">3.1.3.16</ecNumber>
    </recommendedName>
</protein>
<dbReference type="InterPro" id="IPR001357">
    <property type="entry name" value="BRCT_dom"/>
</dbReference>
<sequence length="910" mass="100909">MDDTEVLHLTGEDGLPPGKTYKVLQVYIKFIGGPVYLRQRVCELEACEDKELSISKHATHSKSSSSSSNKLLIKSAKSGTVREILIKVGQIVTLGSPLLRVSVCKHPTMLGNTCGDCGITFEEDDDEEEDSSAREPGRANIQPKTVSMLHSMPNLRVTVEEAERLGAADRAHLLEKHKLVLLVDLDQTLLHTTNDNVPHNIKDVHHFRLHPHSPVYHCRLRPYTRKFLARMSELYELHICTFGVREYAHVIAHFLDPDGKLFQQRILSRNECLDPMSKKANLKSLFPCGDELVCIMDDRSDVWHFAPNVVQVLPYHFFQHTGDINAPPGLQKKENDQQHKGFDFSALNKKESERRHGSKVKGRKGISAETDEKSEHETASEGSIRSRGGGGGGGSSSSSTTYSDDEANSVTSDENPMKSTGNSKMNVGTSSIELPTDLQALPPSENGGELSLSDKVSRPAVENNDVDKKLAVNNAELKSSENVDETENNSLDTEVTKLNVGDDVPTEKDDVKSSKATEESSNSSPNDSPSVETEDSVNLQLEESFPSINSDTIDVPDHDDYLLHLEDILKKIHSEFYARYRPASSSEAPGSLDNEADGAEDGGFLPDLKWLVPEIRGSVLKGCNIVFSSVVPQNSDLRSSKAYGIAMCLGAKVSEDLRLPPASDGAPEPGQASYTTHLVAANPHTQKVHQAQRCKAIKVVTPDWLWCCMERWERVDERLFPLTPSSTVTRNPPHHCCAPYFLPPNASRQNSLDLFYMEDKAKERMMEEVEELLEGDNSSDGSASSGDSGSQKNRGSKRSLKNDDLEDASSSQDSNTGDSSRLEQRRNRRKRRKRNQAYNDDENSRNLDNDDDDEEEELPSVKFRRGEKVSGVRRDSDDGSSSSDNSSDMEALDSGEEERLLKMEQELMDS</sequence>
<dbReference type="RefSeq" id="XP_018025764.1">
    <property type="nucleotide sequence ID" value="XM_018170275.2"/>
</dbReference>
<name>A0A8B7PHY0_HYAAZ</name>
<evidence type="ECO:0000256" key="9">
    <source>
        <dbReference type="RuleBase" id="RU366066"/>
    </source>
</evidence>
<feature type="compositionally biased region" description="Basic and acidic residues" evidence="10">
    <location>
        <begin position="864"/>
        <end position="877"/>
    </location>
</feature>
<reference evidence="14" key="1">
    <citation type="submission" date="2025-08" db="UniProtKB">
        <authorList>
            <consortium name="RefSeq"/>
        </authorList>
    </citation>
    <scope>IDENTIFICATION</scope>
    <source>
        <tissue evidence="14">Whole organism</tissue>
    </source>
</reference>
<evidence type="ECO:0000256" key="10">
    <source>
        <dbReference type="SAM" id="MobiDB-lite"/>
    </source>
</evidence>
<dbReference type="PANTHER" id="PTHR23081">
    <property type="entry name" value="RNA POLYMERASE II CTD PHOSPHATASE"/>
    <property type="match status" value="1"/>
</dbReference>
<keyword evidence="3 9" id="KW-0378">Hydrolase</keyword>
<evidence type="ECO:0000256" key="5">
    <source>
        <dbReference type="ARBA" id="ARBA00023242"/>
    </source>
</evidence>
<feature type="compositionally biased region" description="Low complexity" evidence="10">
    <location>
        <begin position="519"/>
        <end position="530"/>
    </location>
</feature>
<accession>A0A8B7PHY0</accession>
<dbReference type="OMA" id="NIRGETW"/>
<dbReference type="Pfam" id="PF03031">
    <property type="entry name" value="NIF"/>
    <property type="match status" value="1"/>
</dbReference>
<evidence type="ECO:0000259" key="11">
    <source>
        <dbReference type="PROSITE" id="PS50172"/>
    </source>
</evidence>
<feature type="compositionally biased region" description="Basic residues" evidence="10">
    <location>
        <begin position="826"/>
        <end position="835"/>
    </location>
</feature>
<feature type="region of interest" description="Disordered" evidence="10">
    <location>
        <begin position="769"/>
        <end position="910"/>
    </location>
</feature>
<feature type="compositionally biased region" description="Polar residues" evidence="10">
    <location>
        <begin position="408"/>
        <end position="433"/>
    </location>
</feature>
<dbReference type="Proteomes" id="UP000694843">
    <property type="component" value="Unplaced"/>
</dbReference>
<dbReference type="SMART" id="SM00577">
    <property type="entry name" value="CPDc"/>
    <property type="match status" value="1"/>
</dbReference>
<evidence type="ECO:0000313" key="14">
    <source>
        <dbReference type="RefSeq" id="XP_018025764.1"/>
    </source>
</evidence>
<keyword evidence="4" id="KW-0904">Protein phosphatase</keyword>
<keyword evidence="5 9" id="KW-0539">Nucleus</keyword>
<dbReference type="InterPro" id="IPR039189">
    <property type="entry name" value="Fcp1"/>
</dbReference>
<dbReference type="OrthoDB" id="10249888at2759"/>
<comment type="catalytic activity">
    <reaction evidence="7 9">
        <text>O-phospho-L-seryl-[protein] + H2O = L-seryl-[protein] + phosphate</text>
        <dbReference type="Rhea" id="RHEA:20629"/>
        <dbReference type="Rhea" id="RHEA-COMP:9863"/>
        <dbReference type="Rhea" id="RHEA-COMP:11604"/>
        <dbReference type="ChEBI" id="CHEBI:15377"/>
        <dbReference type="ChEBI" id="CHEBI:29999"/>
        <dbReference type="ChEBI" id="CHEBI:43474"/>
        <dbReference type="ChEBI" id="CHEBI:83421"/>
        <dbReference type="EC" id="3.1.3.16"/>
    </reaction>
</comment>
<comment type="catalytic activity">
    <reaction evidence="8 9">
        <text>O-phospho-L-threonyl-[protein] + H2O = L-threonyl-[protein] + phosphate</text>
        <dbReference type="Rhea" id="RHEA:47004"/>
        <dbReference type="Rhea" id="RHEA-COMP:11060"/>
        <dbReference type="Rhea" id="RHEA-COMP:11605"/>
        <dbReference type="ChEBI" id="CHEBI:15377"/>
        <dbReference type="ChEBI" id="CHEBI:30013"/>
        <dbReference type="ChEBI" id="CHEBI:43474"/>
        <dbReference type="ChEBI" id="CHEBI:61977"/>
        <dbReference type="EC" id="3.1.3.16"/>
    </reaction>
</comment>
<dbReference type="PROSITE" id="PS50172">
    <property type="entry name" value="BRCT"/>
    <property type="match status" value="1"/>
</dbReference>
<dbReference type="NCBIfam" id="TIGR02250">
    <property type="entry name" value="FCP1_euk"/>
    <property type="match status" value="1"/>
</dbReference>
<evidence type="ECO:0000313" key="13">
    <source>
        <dbReference type="Proteomes" id="UP000694843"/>
    </source>
</evidence>
<evidence type="ECO:0000256" key="4">
    <source>
        <dbReference type="ARBA" id="ARBA00022912"/>
    </source>
</evidence>
<feature type="region of interest" description="Disordered" evidence="10">
    <location>
        <begin position="343"/>
        <end position="537"/>
    </location>
</feature>
<evidence type="ECO:0000259" key="12">
    <source>
        <dbReference type="PROSITE" id="PS50969"/>
    </source>
</evidence>